<keyword evidence="1" id="KW-1133">Transmembrane helix</keyword>
<comment type="caution">
    <text evidence="2">The sequence shown here is derived from an EMBL/GenBank/DDBJ whole genome shotgun (WGS) entry which is preliminary data.</text>
</comment>
<keyword evidence="1" id="KW-0472">Membrane</keyword>
<evidence type="ECO:0000313" key="2">
    <source>
        <dbReference type="EMBL" id="TLE06588.1"/>
    </source>
</evidence>
<organism evidence="2 3">
    <name type="scientific">Helicobacter bilis</name>
    <dbReference type="NCBI Taxonomy" id="37372"/>
    <lineage>
        <taxon>Bacteria</taxon>
        <taxon>Pseudomonadati</taxon>
        <taxon>Campylobacterota</taxon>
        <taxon>Epsilonproteobacteria</taxon>
        <taxon>Campylobacterales</taxon>
        <taxon>Helicobacteraceae</taxon>
        <taxon>Helicobacter</taxon>
    </lineage>
</organism>
<dbReference type="GeneID" id="60656663"/>
<gene>
    <name evidence="2" type="ORF">LS77_000655</name>
</gene>
<feature type="transmembrane region" description="Helical" evidence="1">
    <location>
        <begin position="34"/>
        <end position="52"/>
    </location>
</feature>
<dbReference type="RefSeq" id="WP_004086935.1">
    <property type="nucleotide sequence ID" value="NZ_CAOUIW010000061.1"/>
</dbReference>
<dbReference type="EMBL" id="JRPH02000001">
    <property type="protein sequence ID" value="TLE06588.1"/>
    <property type="molecule type" value="Genomic_DNA"/>
</dbReference>
<dbReference type="AlphaFoldDB" id="A0A6D2CK42"/>
<sequence length="163" mass="18562">MGENEILENIKEEMQDLQIELSNILNNHEKSADFWRFIYVTLIFTSIFALSISLSSSSQAVTGWLLNVMGEVMIDILSIASGAITVILIFLSPNEKYLSHKNTINKLTKLKDEIKIFLINQEDNIQEYKDALASFYDEKNAILEHSLPTSNSVLVSIKNFFIK</sequence>
<evidence type="ECO:0000313" key="3">
    <source>
        <dbReference type="Proteomes" id="UP000029870"/>
    </source>
</evidence>
<protein>
    <recommendedName>
        <fullName evidence="4">SLATT domain-containing protein</fullName>
    </recommendedName>
</protein>
<proteinExistence type="predicted"/>
<keyword evidence="1" id="KW-0812">Transmembrane</keyword>
<accession>A0A6D2CK42</accession>
<name>A0A6D2CK42_9HELI</name>
<reference evidence="2 3" key="1">
    <citation type="journal article" date="2014" name="Genome Announc.">
        <title>Draft genome sequences of eight enterohepatic helicobacter species isolated from both laboratory and wild rodents.</title>
        <authorList>
            <person name="Sheh A."/>
            <person name="Shen Z."/>
            <person name="Fox J.G."/>
        </authorList>
    </citation>
    <scope>NUCLEOTIDE SEQUENCE [LARGE SCALE GENOMIC DNA]</scope>
    <source>
        <strain evidence="2 3">Missouri</strain>
    </source>
</reference>
<dbReference type="Proteomes" id="UP000029870">
    <property type="component" value="Unassembled WGS sequence"/>
</dbReference>
<evidence type="ECO:0000256" key="1">
    <source>
        <dbReference type="SAM" id="Phobius"/>
    </source>
</evidence>
<feature type="transmembrane region" description="Helical" evidence="1">
    <location>
        <begin position="72"/>
        <end position="91"/>
    </location>
</feature>
<evidence type="ECO:0008006" key="4">
    <source>
        <dbReference type="Google" id="ProtNLM"/>
    </source>
</evidence>